<evidence type="ECO:0000313" key="11">
    <source>
        <dbReference type="Proteomes" id="UP000823485"/>
    </source>
</evidence>
<dbReference type="PANTHER" id="PTHR21039">
    <property type="entry name" value="HISTIDINOL PHOSPHATASE-RELATED"/>
    <property type="match status" value="1"/>
</dbReference>
<evidence type="ECO:0000313" key="10">
    <source>
        <dbReference type="EMBL" id="MBM7715171.1"/>
    </source>
</evidence>
<evidence type="ECO:0000256" key="7">
    <source>
        <dbReference type="ARBA" id="ARBA00049158"/>
    </source>
</evidence>
<keyword evidence="6 8" id="KW-0368">Histidine biosynthesis</keyword>
<evidence type="ECO:0000256" key="3">
    <source>
        <dbReference type="ARBA" id="ARBA00013085"/>
    </source>
</evidence>
<feature type="domain" description="PHP" evidence="9">
    <location>
        <begin position="6"/>
        <end position="195"/>
    </location>
</feature>
<gene>
    <name evidence="10" type="ORF">JOC94_002143</name>
</gene>
<dbReference type="GO" id="GO:0004401">
    <property type="term" value="F:histidinol-phosphatase activity"/>
    <property type="evidence" value="ECO:0007669"/>
    <property type="project" value="UniProtKB-EC"/>
</dbReference>
<dbReference type="NCBIfam" id="TIGR01856">
    <property type="entry name" value="hisJ_fam"/>
    <property type="match status" value="1"/>
</dbReference>
<proteinExistence type="inferred from homology"/>
<dbReference type="SUPFAM" id="SSF89550">
    <property type="entry name" value="PHP domain-like"/>
    <property type="match status" value="1"/>
</dbReference>
<evidence type="ECO:0000256" key="1">
    <source>
        <dbReference type="ARBA" id="ARBA00004970"/>
    </source>
</evidence>
<dbReference type="EC" id="3.1.3.15" evidence="3 8"/>
<evidence type="ECO:0000256" key="2">
    <source>
        <dbReference type="ARBA" id="ARBA00009152"/>
    </source>
</evidence>
<reference evidence="10 11" key="1">
    <citation type="submission" date="2021-01" db="EMBL/GenBank/DDBJ databases">
        <title>Genomic Encyclopedia of Type Strains, Phase IV (KMG-IV): sequencing the most valuable type-strain genomes for metagenomic binning, comparative biology and taxonomic classification.</title>
        <authorList>
            <person name="Goeker M."/>
        </authorList>
    </citation>
    <scope>NUCLEOTIDE SEQUENCE [LARGE SCALE GENOMIC DNA]</scope>
    <source>
        <strain evidence="10 11">DSM 105453</strain>
    </source>
</reference>
<sequence>MMYITDYHHHTDNSFDSQASMKSVCEEAIKKGINEICFTEHFSVNPKAITYGHMDFKRYFSQIEQCRHLFGQRLKIKVGLELCEPHLLQETYYEQLQGLPLDFILGSVHNIDNQDIRSYMVHKEPEALYQRYFEEVYQLVSNADIDVVAHLDLMKRYAVDVDYLGTYDFHVCKEGLIEIFKKAIERNIGIEINTSGFAKKTLNEPLPSMKVLKLYKELGGEVLTIGSDSHAAATVGYHLDTALDMAKEAGFKYIYTFTSRQPETIKIV</sequence>
<dbReference type="EMBL" id="JAFBFH010000012">
    <property type="protein sequence ID" value="MBM7715171.1"/>
    <property type="molecule type" value="Genomic_DNA"/>
</dbReference>
<evidence type="ECO:0000256" key="5">
    <source>
        <dbReference type="ARBA" id="ARBA00022801"/>
    </source>
</evidence>
<comment type="catalytic activity">
    <reaction evidence="7 8">
        <text>L-histidinol phosphate + H2O = L-histidinol + phosphate</text>
        <dbReference type="Rhea" id="RHEA:14465"/>
        <dbReference type="ChEBI" id="CHEBI:15377"/>
        <dbReference type="ChEBI" id="CHEBI:43474"/>
        <dbReference type="ChEBI" id="CHEBI:57699"/>
        <dbReference type="ChEBI" id="CHEBI:57980"/>
        <dbReference type="EC" id="3.1.3.15"/>
    </reaction>
</comment>
<comment type="similarity">
    <text evidence="2 8">Belongs to the PHP hydrolase family. HisK subfamily.</text>
</comment>
<accession>A0ABS2R995</accession>
<protein>
    <recommendedName>
        <fullName evidence="3 8">Histidinol-phosphatase</fullName>
        <shortName evidence="8">HolPase</shortName>
        <ecNumber evidence="3 8">3.1.3.15</ecNumber>
    </recommendedName>
</protein>
<keyword evidence="11" id="KW-1185">Reference proteome</keyword>
<dbReference type="RefSeq" id="WP_321189681.1">
    <property type="nucleotide sequence ID" value="NZ_JAFBFH010000012.1"/>
</dbReference>
<evidence type="ECO:0000256" key="8">
    <source>
        <dbReference type="RuleBase" id="RU366003"/>
    </source>
</evidence>
<dbReference type="InterPro" id="IPR010140">
    <property type="entry name" value="Histidinol_P_phosphatase_HisJ"/>
</dbReference>
<dbReference type="InterPro" id="IPR004013">
    <property type="entry name" value="PHP_dom"/>
</dbReference>
<name>A0ABS2R995_9BACI</name>
<dbReference type="InterPro" id="IPR016195">
    <property type="entry name" value="Pol/histidinol_Pase-like"/>
</dbReference>
<comment type="caution">
    <text evidence="10">The sequence shown here is derived from an EMBL/GenBank/DDBJ whole genome shotgun (WGS) entry which is preliminary data.</text>
</comment>
<organism evidence="10 11">
    <name type="scientific">Siminovitchia thermophila</name>
    <dbReference type="NCBI Taxonomy" id="1245522"/>
    <lineage>
        <taxon>Bacteria</taxon>
        <taxon>Bacillati</taxon>
        <taxon>Bacillota</taxon>
        <taxon>Bacilli</taxon>
        <taxon>Bacillales</taxon>
        <taxon>Bacillaceae</taxon>
        <taxon>Siminovitchia</taxon>
    </lineage>
</organism>
<dbReference type="Gene3D" id="3.20.20.140">
    <property type="entry name" value="Metal-dependent hydrolases"/>
    <property type="match status" value="1"/>
</dbReference>
<keyword evidence="4 8" id="KW-0028">Amino-acid biosynthesis</keyword>
<dbReference type="PANTHER" id="PTHR21039:SF0">
    <property type="entry name" value="HISTIDINOL-PHOSPHATASE"/>
    <property type="match status" value="1"/>
</dbReference>
<keyword evidence="5 8" id="KW-0378">Hydrolase</keyword>
<evidence type="ECO:0000259" key="9">
    <source>
        <dbReference type="Pfam" id="PF02811"/>
    </source>
</evidence>
<evidence type="ECO:0000256" key="6">
    <source>
        <dbReference type="ARBA" id="ARBA00023102"/>
    </source>
</evidence>
<comment type="pathway">
    <text evidence="1 8">Amino-acid biosynthesis; L-histidine biosynthesis; L-histidine from 5-phospho-alpha-D-ribose 1-diphosphate: step 8/9.</text>
</comment>
<evidence type="ECO:0000256" key="4">
    <source>
        <dbReference type="ARBA" id="ARBA00022605"/>
    </source>
</evidence>
<dbReference type="Pfam" id="PF02811">
    <property type="entry name" value="PHP"/>
    <property type="match status" value="1"/>
</dbReference>
<dbReference type="Proteomes" id="UP000823485">
    <property type="component" value="Unassembled WGS sequence"/>
</dbReference>